<dbReference type="Proteomes" id="UP000196102">
    <property type="component" value="Unassembled WGS sequence"/>
</dbReference>
<evidence type="ECO:0000313" key="2">
    <source>
        <dbReference type="EMBL" id="OUS14264.1"/>
    </source>
</evidence>
<proteinExistence type="predicted"/>
<name>A0A1Z8AVA6_9FLAO</name>
<organism evidence="2 3">
    <name type="scientific">Nonlabens dokdonensis</name>
    <dbReference type="NCBI Taxonomy" id="328515"/>
    <lineage>
        <taxon>Bacteria</taxon>
        <taxon>Pseudomonadati</taxon>
        <taxon>Bacteroidota</taxon>
        <taxon>Flavobacteriia</taxon>
        <taxon>Flavobacteriales</taxon>
        <taxon>Flavobacteriaceae</taxon>
        <taxon>Nonlabens</taxon>
    </lineage>
</organism>
<dbReference type="SUPFAM" id="SSF53448">
    <property type="entry name" value="Nucleotide-diphospho-sugar transferases"/>
    <property type="match status" value="1"/>
</dbReference>
<protein>
    <submittedName>
        <fullName evidence="2">NAD metabolism ATPase/kinase</fullName>
    </submittedName>
</protein>
<keyword evidence="2" id="KW-0808">Transferase</keyword>
<gene>
    <name evidence="2" type="ORF">A9Q93_08640</name>
</gene>
<comment type="caution">
    <text evidence="2">The sequence shown here is derived from an EMBL/GenBank/DDBJ whole genome shotgun (WGS) entry which is preliminary data.</text>
</comment>
<accession>A0A1Z8AVA6</accession>
<dbReference type="InterPro" id="IPR025393">
    <property type="entry name" value="DUF4301"/>
</dbReference>
<dbReference type="AlphaFoldDB" id="A0A1Z8AVA6"/>
<reference evidence="3" key="1">
    <citation type="journal article" date="2017" name="Proc. Natl. Acad. Sci. U.S.A.">
        <title>Simulation of Deepwater Horizon oil plume reveals substrate specialization within a complex community of hydrocarbon-degraders.</title>
        <authorList>
            <person name="Hu P."/>
            <person name="Dubinsky E.A."/>
            <person name="Probst A.J."/>
            <person name="Wang J."/>
            <person name="Sieber C.M.K."/>
            <person name="Tom L.M."/>
            <person name="Gardinali P."/>
            <person name="Banfield J.F."/>
            <person name="Atlas R.M."/>
            <person name="Andersen G.L."/>
        </authorList>
    </citation>
    <scope>NUCLEOTIDE SEQUENCE [LARGE SCALE GENOMIC DNA]</scope>
</reference>
<dbReference type="InterPro" id="IPR029044">
    <property type="entry name" value="Nucleotide-diphossugar_trans"/>
</dbReference>
<dbReference type="RefSeq" id="WP_303687019.1">
    <property type="nucleotide sequence ID" value="NZ_CAJXYO010000002.1"/>
</dbReference>
<evidence type="ECO:0000313" key="3">
    <source>
        <dbReference type="Proteomes" id="UP000196102"/>
    </source>
</evidence>
<feature type="domain" description="DUF4301" evidence="1">
    <location>
        <begin position="5"/>
        <end position="515"/>
    </location>
</feature>
<sequence>MILTDKQKEQLEKKGISEELLNLQLERFAKGFPLVKLDRPAVVNDGIVSSRDLDYDELINHYENRISNLNLIKFVPASGAATRMFKFLHELLNNFDEQEDSLNGYINSNKAQDLFTFLVGMEKFPFYKAVIKSLKSKHKDWLSKPVQAKKLLFIEEMLLEEGFNFASMPKGLVPFHKYKDHIATAFEEHLFEACIYAKSEGIARLHFTIAPAFKDHFKEEFSRIQQIVERKTNATFDISFSYQSSNTDTIAVDQDNKAVVLDDGSLFFRPAGHGALLRNLNELDADVIFIKNIDNVTTSAHEQHVGRYKKTLAGYLLKIQEQVFNYLRHLKSGTVDAVKKSEIEDFLTEKLDSVLPSSYNKYAQEYQLEYLFDQLNRPLRVCGMVKNEGEPGGGPFWVINNQGEHSLQIVESAQIDNNNKKQKEIAQKATHFNPVDLICGVRDYQGNKFNLMNYCDPETGFITYKTRNGIKIKAQELPGLWNGGMACWNTIFVEVPLETFNPVKTVNDLLKPAHQLHS</sequence>
<dbReference type="GO" id="GO:0016301">
    <property type="term" value="F:kinase activity"/>
    <property type="evidence" value="ECO:0007669"/>
    <property type="project" value="UniProtKB-KW"/>
</dbReference>
<evidence type="ECO:0000259" key="1">
    <source>
        <dbReference type="Pfam" id="PF14134"/>
    </source>
</evidence>
<dbReference type="EMBL" id="MAAX01000128">
    <property type="protein sequence ID" value="OUS14264.1"/>
    <property type="molecule type" value="Genomic_DNA"/>
</dbReference>
<dbReference type="Pfam" id="PF14134">
    <property type="entry name" value="DUF4301"/>
    <property type="match status" value="1"/>
</dbReference>
<keyword evidence="2" id="KW-0418">Kinase</keyword>